<dbReference type="InterPro" id="IPR052894">
    <property type="entry name" value="AsmA-related"/>
</dbReference>
<keyword evidence="2" id="KW-0812">Transmembrane</keyword>
<sequence>MGRPLKILAGSIAGIIALLVLALVLLANMDMNRFKPWINERVSAATGRNFAINGDLSLSWDRPKAVEGWQRFIPWPHINAKDITFSNPDWATTGENMATVGEVDFQLNPLALLKKTVSLHAASIKDAKLALEHDDGDRNNWTFAKNEEEKNKPSQWQFAVDGLDLAGTEVRYVDPGKKADVNTQIETDQDGSMIWKAAGRFNGEKMTGNGKAGSLLSLREKNVRYPVEAVVKVGETTITADGTLTDPSTLSELDIDMKILGASMADLFPLSGVLLPNTPKFSTEGRVIGKFTPGAMVFRYEKFKGKVGDSDIGGTLEYKQQQPRPLLSGEVVSNYLNISDLGALVGADENDKKETASEVKQPPDKVLPVSPFKTERWRKMDVQVTFNGKKIIKDKSLPIDNLYTKIEMKNGVLGLAPLNFGVAGGKLTTELHIDGREDPAKARMQIAARSLKLKQMFPGVESMRASLGELNGNAQLTASGNSIAKLMASSNGEVKSVITEGSVSKFILEAMGLNVGSAVIAKVFGDRQVQLNCMAADFGIKDGLMDARTFVIDTQDATILVDGAINFDNEKIDLTINPESKGIRIISLRTPLYVKGTFKEPDVGLDKGVLALKAGAATALGTLAAPLAALLALINPGPGEEVPCGQLIADASKKPTAPPAGKKMPTTAQQKAEEGQASSGR</sequence>
<feature type="region of interest" description="Disordered" evidence="1">
    <location>
        <begin position="651"/>
        <end position="681"/>
    </location>
</feature>
<evidence type="ECO:0000313" key="5">
    <source>
        <dbReference type="Proteomes" id="UP001352263"/>
    </source>
</evidence>
<dbReference type="Proteomes" id="UP001352263">
    <property type="component" value="Unassembled WGS sequence"/>
</dbReference>
<proteinExistence type="predicted"/>
<comment type="caution">
    <text evidence="4">The sequence shown here is derived from an EMBL/GenBank/DDBJ whole genome shotgun (WGS) entry which is preliminary data.</text>
</comment>
<feature type="transmembrane region" description="Helical" evidence="2">
    <location>
        <begin position="7"/>
        <end position="27"/>
    </location>
</feature>
<feature type="compositionally biased region" description="Polar residues" evidence="1">
    <location>
        <begin position="666"/>
        <end position="681"/>
    </location>
</feature>
<dbReference type="PANTHER" id="PTHR30441">
    <property type="entry name" value="DUF748 DOMAIN-CONTAINING PROTEIN"/>
    <property type="match status" value="1"/>
</dbReference>
<evidence type="ECO:0000256" key="1">
    <source>
        <dbReference type="SAM" id="MobiDB-lite"/>
    </source>
</evidence>
<protein>
    <submittedName>
        <fullName evidence="4">AsmA family protein</fullName>
    </submittedName>
</protein>
<dbReference type="Pfam" id="PF05170">
    <property type="entry name" value="AsmA"/>
    <property type="match status" value="1"/>
</dbReference>
<keyword evidence="5" id="KW-1185">Reference proteome</keyword>
<evidence type="ECO:0000256" key="2">
    <source>
        <dbReference type="SAM" id="Phobius"/>
    </source>
</evidence>
<name>A0ABU6JFZ0_9BURK</name>
<evidence type="ECO:0000259" key="3">
    <source>
        <dbReference type="Pfam" id="PF05170"/>
    </source>
</evidence>
<organism evidence="4 5">
    <name type="scientific">Noviherbaspirillum album</name>
    <dbReference type="NCBI Taxonomy" id="3080276"/>
    <lineage>
        <taxon>Bacteria</taxon>
        <taxon>Pseudomonadati</taxon>
        <taxon>Pseudomonadota</taxon>
        <taxon>Betaproteobacteria</taxon>
        <taxon>Burkholderiales</taxon>
        <taxon>Oxalobacteraceae</taxon>
        <taxon>Noviherbaspirillum</taxon>
    </lineage>
</organism>
<evidence type="ECO:0000313" key="4">
    <source>
        <dbReference type="EMBL" id="MEC4722458.1"/>
    </source>
</evidence>
<keyword evidence="2" id="KW-0472">Membrane</keyword>
<dbReference type="EMBL" id="JAWIIV010000030">
    <property type="protein sequence ID" value="MEC4722458.1"/>
    <property type="molecule type" value="Genomic_DNA"/>
</dbReference>
<accession>A0ABU6JFZ0</accession>
<dbReference type="PANTHER" id="PTHR30441:SF9">
    <property type="entry name" value="ASMA FAMILY PROTEIN YHJG"/>
    <property type="match status" value="1"/>
</dbReference>
<dbReference type="RefSeq" id="WP_326509133.1">
    <property type="nucleotide sequence ID" value="NZ_JAWIIV010000030.1"/>
</dbReference>
<dbReference type="InterPro" id="IPR007844">
    <property type="entry name" value="AsmA"/>
</dbReference>
<feature type="domain" description="AsmA" evidence="3">
    <location>
        <begin position="194"/>
        <end position="547"/>
    </location>
</feature>
<keyword evidence="2" id="KW-1133">Transmembrane helix</keyword>
<reference evidence="4 5" key="1">
    <citation type="submission" date="2023-10" db="EMBL/GenBank/DDBJ databases">
        <title>Noviherbaspirillum sp. CPCC 100848 genome assembly.</title>
        <authorList>
            <person name="Li X.Y."/>
            <person name="Fang X.M."/>
        </authorList>
    </citation>
    <scope>NUCLEOTIDE SEQUENCE [LARGE SCALE GENOMIC DNA]</scope>
    <source>
        <strain evidence="4 5">CPCC 100848</strain>
    </source>
</reference>
<gene>
    <name evidence="4" type="ORF">RY831_25160</name>
</gene>